<dbReference type="InterPro" id="IPR048328">
    <property type="entry name" value="Dyp_perox_C"/>
</dbReference>
<dbReference type="OrthoDB" id="9781066at2"/>
<dbReference type="InterPro" id="IPR011008">
    <property type="entry name" value="Dimeric_a/b-barrel"/>
</dbReference>
<comment type="similarity">
    <text evidence="8">Belongs to the DyP-type peroxidase family.</text>
</comment>
<accession>A0A4V5MVQ9</accession>
<dbReference type="GO" id="GO:0004601">
    <property type="term" value="F:peroxidase activity"/>
    <property type="evidence" value="ECO:0007669"/>
    <property type="project" value="UniProtKB-KW"/>
</dbReference>
<dbReference type="GO" id="GO:0020037">
    <property type="term" value="F:heme binding"/>
    <property type="evidence" value="ECO:0007669"/>
    <property type="project" value="InterPro"/>
</dbReference>
<evidence type="ECO:0000256" key="9">
    <source>
        <dbReference type="SAM" id="SignalP"/>
    </source>
</evidence>
<dbReference type="PROSITE" id="PS51404">
    <property type="entry name" value="DYP_PEROXIDASE"/>
    <property type="match status" value="1"/>
</dbReference>
<evidence type="ECO:0000256" key="7">
    <source>
        <dbReference type="ARBA" id="ARBA00023004"/>
    </source>
</evidence>
<feature type="domain" description="Dyp-type peroxidase C-terminal" evidence="11">
    <location>
        <begin position="215"/>
        <end position="397"/>
    </location>
</feature>
<dbReference type="PANTHER" id="PTHR30521">
    <property type="entry name" value="DEFERROCHELATASE/PEROXIDASE"/>
    <property type="match status" value="1"/>
</dbReference>
<dbReference type="PANTHER" id="PTHR30521:SF4">
    <property type="entry name" value="DEFERROCHELATASE"/>
    <property type="match status" value="1"/>
</dbReference>
<evidence type="ECO:0000256" key="2">
    <source>
        <dbReference type="ARBA" id="ARBA00022559"/>
    </source>
</evidence>
<evidence type="ECO:0000259" key="10">
    <source>
        <dbReference type="Pfam" id="PF04261"/>
    </source>
</evidence>
<dbReference type="AlphaFoldDB" id="A0A4V5MVQ9"/>
<dbReference type="GO" id="GO:0005829">
    <property type="term" value="C:cytosol"/>
    <property type="evidence" value="ECO:0007669"/>
    <property type="project" value="TreeGrafter"/>
</dbReference>
<dbReference type="InterPro" id="IPR006314">
    <property type="entry name" value="Dyp_peroxidase"/>
</dbReference>
<gene>
    <name evidence="12" type="ORF">FCI23_54655</name>
</gene>
<dbReference type="SUPFAM" id="SSF54909">
    <property type="entry name" value="Dimeric alpha+beta barrel"/>
    <property type="match status" value="1"/>
</dbReference>
<evidence type="ECO:0000256" key="3">
    <source>
        <dbReference type="ARBA" id="ARBA00022617"/>
    </source>
</evidence>
<dbReference type="Pfam" id="PF20628">
    <property type="entry name" value="Dyp_perox_C"/>
    <property type="match status" value="1"/>
</dbReference>
<evidence type="ECO:0000259" key="11">
    <source>
        <dbReference type="Pfam" id="PF20628"/>
    </source>
</evidence>
<keyword evidence="6" id="KW-0560">Oxidoreductase</keyword>
<evidence type="ECO:0000256" key="5">
    <source>
        <dbReference type="ARBA" id="ARBA00022729"/>
    </source>
</evidence>
<feature type="chain" id="PRO_5020205153" evidence="9">
    <location>
        <begin position="39"/>
        <end position="410"/>
    </location>
</feature>
<protein>
    <submittedName>
        <fullName evidence="12">Dyp-type peroxidase</fullName>
    </submittedName>
</protein>
<dbReference type="NCBIfam" id="TIGR01409">
    <property type="entry name" value="TAT_signal_seq"/>
    <property type="match status" value="1"/>
</dbReference>
<dbReference type="EMBL" id="SUMC01000260">
    <property type="protein sequence ID" value="TJZ93178.1"/>
    <property type="molecule type" value="Genomic_DNA"/>
</dbReference>
<keyword evidence="13" id="KW-1185">Reference proteome</keyword>
<keyword evidence="4" id="KW-0479">Metal-binding</keyword>
<organism evidence="12 13">
    <name type="scientific">Actinacidiphila oryziradicis</name>
    <dbReference type="NCBI Taxonomy" id="2571141"/>
    <lineage>
        <taxon>Bacteria</taxon>
        <taxon>Bacillati</taxon>
        <taxon>Actinomycetota</taxon>
        <taxon>Actinomycetes</taxon>
        <taxon>Kitasatosporales</taxon>
        <taxon>Streptomycetaceae</taxon>
        <taxon>Actinacidiphila</taxon>
    </lineage>
</organism>
<evidence type="ECO:0000256" key="1">
    <source>
        <dbReference type="ARBA" id="ARBA00001970"/>
    </source>
</evidence>
<dbReference type="NCBIfam" id="TIGR01413">
    <property type="entry name" value="Dyp_perox_fam"/>
    <property type="match status" value="1"/>
</dbReference>
<dbReference type="Pfam" id="PF04261">
    <property type="entry name" value="Dyp_perox_N"/>
    <property type="match status" value="1"/>
</dbReference>
<evidence type="ECO:0000313" key="13">
    <source>
        <dbReference type="Proteomes" id="UP000305778"/>
    </source>
</evidence>
<dbReference type="InterPro" id="IPR006311">
    <property type="entry name" value="TAT_signal"/>
</dbReference>
<name>A0A4V5MVQ9_9ACTN</name>
<keyword evidence="3" id="KW-0349">Heme</keyword>
<evidence type="ECO:0000256" key="8">
    <source>
        <dbReference type="ARBA" id="ARBA00025737"/>
    </source>
</evidence>
<dbReference type="InterPro" id="IPR048327">
    <property type="entry name" value="Dyp_perox_N"/>
</dbReference>
<keyword evidence="5 9" id="KW-0732">Signal</keyword>
<dbReference type="RefSeq" id="WP_136731627.1">
    <property type="nucleotide sequence ID" value="NZ_SUMC01000260.1"/>
</dbReference>
<sequence length="410" mass="44440">MITLTGSARRSFLQGAAAAGAVAAAGGSLLGNSDTAQAATPPATGAVPFFGKHQSAIVTPPKTPQPQAIIASFDVTAKNRGELTDLFRTLTSRARFLTSGGPAPRSGPQSRGTGLLGNTVVPDGLTVTAGVGASLFDHRFGLAGRKPAELATMHAFAHDHLNPDECHGDLSLQLCANHNDVLLNALRDIQDHTKSAMRLRWSIDGFRPPPRPSGDARDLLGFQDDVADYFIRKAKDGYNQFVWAHPGRPEPAWTAGGTYQVIRIVQFHLDAWERVPEAEQEKIIGRHKASGIPLNGGTNEESPVVYDPAGKVIAFNSHIRLANPKTAKVPAVHIWRRSYAYIRTPHVKGHVEAGHAFICYQSNLRTYVDMQTRLENEMLVPYLNPTGGGYFFALPGVADDRDYFARRLLT</sequence>
<comment type="caution">
    <text evidence="12">The sequence shown here is derived from an EMBL/GenBank/DDBJ whole genome shotgun (WGS) entry which is preliminary data.</text>
</comment>
<reference evidence="12 13" key="1">
    <citation type="submission" date="2019-04" db="EMBL/GenBank/DDBJ databases">
        <title>Streptomyces oryziradicis sp. nov., a novel actinomycete isolated from rhizosphere soil of rice (Oryza sativa L.).</title>
        <authorList>
            <person name="Li C."/>
        </authorList>
    </citation>
    <scope>NUCLEOTIDE SEQUENCE [LARGE SCALE GENOMIC DNA]</scope>
    <source>
        <strain evidence="12 13">NEAU-C40</strain>
    </source>
</reference>
<evidence type="ECO:0000256" key="6">
    <source>
        <dbReference type="ARBA" id="ARBA00023002"/>
    </source>
</evidence>
<evidence type="ECO:0000256" key="4">
    <source>
        <dbReference type="ARBA" id="ARBA00022723"/>
    </source>
</evidence>
<dbReference type="InterPro" id="IPR019546">
    <property type="entry name" value="TAT_signal_bac_arc"/>
</dbReference>
<evidence type="ECO:0000313" key="12">
    <source>
        <dbReference type="EMBL" id="TJZ93178.1"/>
    </source>
</evidence>
<feature type="signal peptide" evidence="9">
    <location>
        <begin position="1"/>
        <end position="38"/>
    </location>
</feature>
<keyword evidence="2 12" id="KW-0575">Peroxidase</keyword>
<keyword evidence="7" id="KW-0408">Iron</keyword>
<dbReference type="GO" id="GO:0046872">
    <property type="term" value="F:metal ion binding"/>
    <property type="evidence" value="ECO:0007669"/>
    <property type="project" value="UniProtKB-KW"/>
</dbReference>
<dbReference type="Proteomes" id="UP000305778">
    <property type="component" value="Unassembled WGS sequence"/>
</dbReference>
<dbReference type="PROSITE" id="PS51318">
    <property type="entry name" value="TAT"/>
    <property type="match status" value="1"/>
</dbReference>
<feature type="domain" description="Dyp-type peroxidase N-terminal" evidence="10">
    <location>
        <begin position="54"/>
        <end position="207"/>
    </location>
</feature>
<comment type="cofactor">
    <cofactor evidence="1">
        <name>heme b</name>
        <dbReference type="ChEBI" id="CHEBI:60344"/>
    </cofactor>
</comment>
<proteinExistence type="inferred from homology"/>